<keyword evidence="4 5" id="KW-0472">Membrane</keyword>
<evidence type="ECO:0000313" key="8">
    <source>
        <dbReference type="Proteomes" id="UP000178622"/>
    </source>
</evidence>
<dbReference type="Proteomes" id="UP000178622">
    <property type="component" value="Unassembled WGS sequence"/>
</dbReference>
<sequence>MEVINRFFRRIKFSYKRDSIISDWRTYLMVDLSLPILQMLCYSLIAYYAYGPEKVSRWMIGNSLLVVAFTAIYRVGFLLSSEKHNGTLSLLIASKTKLWEISFTSAFSTIIQSLLSVFIGVTVISLLLHISWTTSKVLEFLLVLLVAVFVSMSFGFLFSCFILVSTEVHLVTNTASQILLIFTGANFPISSLPKVFQFIPPILPLTRSISVAQSIMDGNMQVGFLNPLKAEMILGFVYLLIAVVVLHIMEKVAIKNGNLDML</sequence>
<dbReference type="InterPro" id="IPR013525">
    <property type="entry name" value="ABC2_TM"/>
</dbReference>
<dbReference type="GO" id="GO:0140359">
    <property type="term" value="F:ABC-type transporter activity"/>
    <property type="evidence" value="ECO:0007669"/>
    <property type="project" value="InterPro"/>
</dbReference>
<reference evidence="8" key="1">
    <citation type="submission" date="2016-09" db="EMBL/GenBank/DDBJ databases">
        <title>Draft genome sequence of a novel species of the family Streptococcaceae isolated from flowers.</title>
        <authorList>
            <person name="Chuah L.-O."/>
            <person name="Yap K.-P."/>
            <person name="Thong K.L."/>
            <person name="Liong M.T."/>
            <person name="Ahmad R."/>
            <person name="Rusul G."/>
        </authorList>
    </citation>
    <scope>NUCLEOTIDE SEQUENCE [LARGE SCALE GENOMIC DNA]</scope>
    <source>
        <strain evidence="8">DF1</strain>
    </source>
</reference>
<comment type="caution">
    <text evidence="7">The sequence shown here is derived from an EMBL/GenBank/DDBJ whole genome shotgun (WGS) entry which is preliminary data.</text>
</comment>
<dbReference type="InterPro" id="IPR051784">
    <property type="entry name" value="Nod_factor_ABC_transporter"/>
</dbReference>
<evidence type="ECO:0000256" key="1">
    <source>
        <dbReference type="ARBA" id="ARBA00004141"/>
    </source>
</evidence>
<keyword evidence="2 5" id="KW-0812">Transmembrane</keyword>
<dbReference type="AlphaFoldDB" id="A0A1E8GPH4"/>
<feature type="transmembrane region" description="Helical" evidence="5">
    <location>
        <begin position="62"/>
        <end position="81"/>
    </location>
</feature>
<dbReference type="PANTHER" id="PTHR43229:SF2">
    <property type="entry name" value="NODULATION PROTEIN J"/>
    <property type="match status" value="1"/>
</dbReference>
<dbReference type="STRING" id="1859473.BG261_09790"/>
<keyword evidence="8" id="KW-1185">Reference proteome</keyword>
<evidence type="ECO:0000256" key="2">
    <source>
        <dbReference type="ARBA" id="ARBA00022692"/>
    </source>
</evidence>
<keyword evidence="3 5" id="KW-1133">Transmembrane helix</keyword>
<organism evidence="7 8">
    <name type="scientific">Floricoccus tropicus</name>
    <dbReference type="NCBI Taxonomy" id="1859473"/>
    <lineage>
        <taxon>Bacteria</taxon>
        <taxon>Bacillati</taxon>
        <taxon>Bacillota</taxon>
        <taxon>Bacilli</taxon>
        <taxon>Lactobacillales</taxon>
        <taxon>Streptococcaceae</taxon>
        <taxon>Floricoccus</taxon>
    </lineage>
</organism>
<feature type="transmembrane region" description="Helical" evidence="5">
    <location>
        <begin position="101"/>
        <end position="128"/>
    </location>
</feature>
<evidence type="ECO:0000256" key="3">
    <source>
        <dbReference type="ARBA" id="ARBA00022989"/>
    </source>
</evidence>
<proteinExistence type="predicted"/>
<dbReference type="RefSeq" id="WP_070791592.1">
    <property type="nucleotide sequence ID" value="NZ_MKIR01000004.1"/>
</dbReference>
<evidence type="ECO:0000256" key="5">
    <source>
        <dbReference type="SAM" id="Phobius"/>
    </source>
</evidence>
<dbReference type="PANTHER" id="PTHR43229">
    <property type="entry name" value="NODULATION PROTEIN J"/>
    <property type="match status" value="1"/>
</dbReference>
<dbReference type="GO" id="GO:0043190">
    <property type="term" value="C:ATP-binding cassette (ABC) transporter complex"/>
    <property type="evidence" value="ECO:0007669"/>
    <property type="project" value="InterPro"/>
</dbReference>
<comment type="subcellular location">
    <subcellularLocation>
        <location evidence="1">Membrane</location>
        <topology evidence="1">Multi-pass membrane protein</topology>
    </subcellularLocation>
</comment>
<dbReference type="EMBL" id="MKIR01000004">
    <property type="protein sequence ID" value="OFI49926.1"/>
    <property type="molecule type" value="Genomic_DNA"/>
</dbReference>
<dbReference type="InterPro" id="IPR000412">
    <property type="entry name" value="ABC_2_transport"/>
</dbReference>
<evidence type="ECO:0000259" key="6">
    <source>
        <dbReference type="Pfam" id="PF01061"/>
    </source>
</evidence>
<dbReference type="PRINTS" id="PR00164">
    <property type="entry name" value="ABC2TRNSPORT"/>
</dbReference>
<gene>
    <name evidence="7" type="ORF">BG261_09790</name>
</gene>
<feature type="transmembrane region" description="Helical" evidence="5">
    <location>
        <begin position="232"/>
        <end position="249"/>
    </location>
</feature>
<evidence type="ECO:0000256" key="4">
    <source>
        <dbReference type="ARBA" id="ARBA00023136"/>
    </source>
</evidence>
<feature type="domain" description="ABC-2 type transporter transmembrane" evidence="6">
    <location>
        <begin position="22"/>
        <end position="216"/>
    </location>
</feature>
<feature type="transmembrane region" description="Helical" evidence="5">
    <location>
        <begin position="140"/>
        <end position="164"/>
    </location>
</feature>
<dbReference type="OrthoDB" id="1414986at2"/>
<protein>
    <submittedName>
        <fullName evidence="7">ABC transporter</fullName>
    </submittedName>
</protein>
<name>A0A1E8GPH4_9LACT</name>
<accession>A0A1E8GPH4</accession>
<dbReference type="Pfam" id="PF01061">
    <property type="entry name" value="ABC2_membrane"/>
    <property type="match status" value="1"/>
</dbReference>
<evidence type="ECO:0000313" key="7">
    <source>
        <dbReference type="EMBL" id="OFI49926.1"/>
    </source>
</evidence>
<feature type="transmembrane region" description="Helical" evidence="5">
    <location>
        <begin position="32"/>
        <end position="50"/>
    </location>
</feature>